<dbReference type="InterPro" id="IPR050300">
    <property type="entry name" value="GDXG_lipolytic_enzyme"/>
</dbReference>
<evidence type="ECO:0000256" key="1">
    <source>
        <dbReference type="ARBA" id="ARBA00022801"/>
    </source>
</evidence>
<dbReference type="SUPFAM" id="SSF53474">
    <property type="entry name" value="alpha/beta-Hydrolases"/>
    <property type="match status" value="1"/>
</dbReference>
<dbReference type="InterPro" id="IPR029058">
    <property type="entry name" value="AB_hydrolase_fold"/>
</dbReference>
<dbReference type="PANTHER" id="PTHR48081:SF3">
    <property type="entry name" value="ALPHA_BETA HYDROLASE FOLD-3 DOMAIN-CONTAINING PROTEIN"/>
    <property type="match status" value="1"/>
</dbReference>
<name>A0A0J0XZ69_9TREE</name>
<evidence type="ECO:0000313" key="4">
    <source>
        <dbReference type="Proteomes" id="UP000053611"/>
    </source>
</evidence>
<dbReference type="Pfam" id="PF07859">
    <property type="entry name" value="Abhydrolase_3"/>
    <property type="match status" value="1"/>
</dbReference>
<dbReference type="RefSeq" id="XP_018282832.1">
    <property type="nucleotide sequence ID" value="XM_018421626.1"/>
</dbReference>
<proteinExistence type="predicted"/>
<dbReference type="EMBL" id="KQ087177">
    <property type="protein sequence ID" value="KLT46341.1"/>
    <property type="molecule type" value="Genomic_DNA"/>
</dbReference>
<evidence type="ECO:0000313" key="3">
    <source>
        <dbReference type="EMBL" id="KLT46341.1"/>
    </source>
</evidence>
<sequence length="310" mass="33282">MSDFKTVIYSRPEGVDVALDYALPAGASARAPAPILLWFHGGGLLQGFRKVMPPHIQRAPQRGLCVVSADYRLAPQTRLPGIMADIKACIEYLRSAEFAAETGGAVDQKKIVVSGGSAGGWLALLLASGIGFKECGMEPPAHPAACAAIYPITDITDRFWTTPQRPVSYLGTEVDREPLLPYLDPEAPKTSYSLPTDARSQMYHYMLQEGIEQQLLLGGGEEGASVGVSPASFRIAAGIGSGKFVLPPTYIIHGTLDDKVPPRQSEEVAHAAEAVGLPIELDLVEGADHLFDFDEGVQMDAMYKFIKSVL</sequence>
<keyword evidence="4" id="KW-1185">Reference proteome</keyword>
<organism evidence="3 4">
    <name type="scientific">Cutaneotrichosporon oleaginosum</name>
    <dbReference type="NCBI Taxonomy" id="879819"/>
    <lineage>
        <taxon>Eukaryota</taxon>
        <taxon>Fungi</taxon>
        <taxon>Dikarya</taxon>
        <taxon>Basidiomycota</taxon>
        <taxon>Agaricomycotina</taxon>
        <taxon>Tremellomycetes</taxon>
        <taxon>Trichosporonales</taxon>
        <taxon>Trichosporonaceae</taxon>
        <taxon>Cutaneotrichosporon</taxon>
    </lineage>
</organism>
<gene>
    <name evidence="3" type="ORF">CC85DRAFT_281429</name>
</gene>
<accession>A0A0J0XZ69</accession>
<keyword evidence="1 3" id="KW-0378">Hydrolase</keyword>
<reference evidence="3 4" key="1">
    <citation type="submission" date="2015-03" db="EMBL/GenBank/DDBJ databases">
        <title>Genomics and transcriptomics of the oil-accumulating basidiomycete yeast T. oleaginosus allow insights into substrate utilization and the diverse evolutionary trajectories of mating systems in fungi.</title>
        <authorList>
            <consortium name="DOE Joint Genome Institute"/>
            <person name="Kourist R."/>
            <person name="Kracht O."/>
            <person name="Bracharz F."/>
            <person name="Lipzen A."/>
            <person name="Nolan M."/>
            <person name="Ohm R."/>
            <person name="Grigoriev I."/>
            <person name="Sun S."/>
            <person name="Heitman J."/>
            <person name="Bruck T."/>
            <person name="Nowrousian M."/>
        </authorList>
    </citation>
    <scope>NUCLEOTIDE SEQUENCE [LARGE SCALE GENOMIC DNA]</scope>
    <source>
        <strain evidence="3 4">IBC0246</strain>
    </source>
</reference>
<dbReference type="GO" id="GO:0016787">
    <property type="term" value="F:hydrolase activity"/>
    <property type="evidence" value="ECO:0007669"/>
    <property type="project" value="UniProtKB-KW"/>
</dbReference>
<dbReference type="STRING" id="879819.A0A0J0XZ69"/>
<evidence type="ECO:0000259" key="2">
    <source>
        <dbReference type="Pfam" id="PF07859"/>
    </source>
</evidence>
<dbReference type="InterPro" id="IPR013094">
    <property type="entry name" value="AB_hydrolase_3"/>
</dbReference>
<dbReference type="Gene3D" id="3.40.50.1820">
    <property type="entry name" value="alpha/beta hydrolase"/>
    <property type="match status" value="1"/>
</dbReference>
<dbReference type="AlphaFoldDB" id="A0A0J0XZ69"/>
<dbReference type="OrthoDB" id="408631at2759"/>
<dbReference type="GeneID" id="28982229"/>
<dbReference type="Proteomes" id="UP000053611">
    <property type="component" value="Unassembled WGS sequence"/>
</dbReference>
<dbReference type="PANTHER" id="PTHR48081">
    <property type="entry name" value="AB HYDROLASE SUPERFAMILY PROTEIN C4A8.06C"/>
    <property type="match status" value="1"/>
</dbReference>
<feature type="domain" description="Alpha/beta hydrolase fold-3" evidence="2">
    <location>
        <begin position="36"/>
        <end position="193"/>
    </location>
</feature>
<protein>
    <submittedName>
        <fullName evidence="3">Alpha/beta-hydrolase</fullName>
    </submittedName>
</protein>